<dbReference type="Proteomes" id="UP001235064">
    <property type="component" value="Unassembled WGS sequence"/>
</dbReference>
<evidence type="ECO:0000256" key="4">
    <source>
        <dbReference type="ARBA" id="ARBA00022840"/>
    </source>
</evidence>
<feature type="domain" description="ABC transporter" evidence="5">
    <location>
        <begin position="5"/>
        <end position="239"/>
    </location>
</feature>
<comment type="caution">
    <text evidence="6">The sequence shown here is derived from an EMBL/GenBank/DDBJ whole genome shotgun (WGS) entry which is preliminary data.</text>
</comment>
<dbReference type="Gene3D" id="3.40.50.300">
    <property type="entry name" value="P-loop containing nucleotide triphosphate hydrolases"/>
    <property type="match status" value="2"/>
</dbReference>
<sequence length="517" mass="54637">MSTLIGLRDVTVEYPGNRALDQVTLDINPGEVLAIVGANGSGKTTLLSVLTGQRRPTSGSVVGPDGDIVFDRPAAALAAGVALVPQEPLMAPTLPAWENLIVGQTHLWRPAPNRATRASARDRVREVLPHVDPDIPAGELRKADRAVLGLARGMLTDPHVLALDEPTAVLGDRGVELVEQITRGVTARGGAVVIVSHRLRDIVRLADRVAVLVDGKLKLDAAVADVSIEEIIDSLAAGRGVAVSAHERPTDAPVLGEDVLSVTTDRSHSGLEVSDLSVRSGEIVGLVGMAGSGRTRLCKLVAGVLGDPQGVRFRGGRPPRSARAARRAGIAYIPEDRLNEGLFPPLSVAMNIEVGDLVRRSLASVTRFSPSKSATQRAIDRFGIKTPSQSVEVTALSGGNAQRVVIARELMNEPRLLVADEPTQGVDRAGRAAIHDLMRDFVLRGGGVLVVSSEFEELQEIASRLYVMVDGRVVADVPADTPYARLVALASGLDDGASAEQDIPHLTENDPTRNGQL</sequence>
<dbReference type="InterPro" id="IPR050107">
    <property type="entry name" value="ABC_carbohydrate_import_ATPase"/>
</dbReference>
<keyword evidence="1" id="KW-0813">Transport</keyword>
<dbReference type="Pfam" id="PF00005">
    <property type="entry name" value="ABC_tran"/>
    <property type="match status" value="2"/>
</dbReference>
<dbReference type="SUPFAM" id="SSF52540">
    <property type="entry name" value="P-loop containing nucleoside triphosphate hydrolases"/>
    <property type="match status" value="2"/>
</dbReference>
<protein>
    <submittedName>
        <fullName evidence="6">ATP-binding cassette domain-containing protein</fullName>
    </submittedName>
</protein>
<evidence type="ECO:0000256" key="2">
    <source>
        <dbReference type="ARBA" id="ARBA00022737"/>
    </source>
</evidence>
<gene>
    <name evidence="6" type="ORF">QSV35_05055</name>
</gene>
<dbReference type="InterPro" id="IPR003439">
    <property type="entry name" value="ABC_transporter-like_ATP-bd"/>
</dbReference>
<dbReference type="CDD" id="cd03215">
    <property type="entry name" value="ABC_Carb_Monos_II"/>
    <property type="match status" value="1"/>
</dbReference>
<dbReference type="SMART" id="SM00382">
    <property type="entry name" value="AAA"/>
    <property type="match status" value="2"/>
</dbReference>
<proteinExistence type="predicted"/>
<feature type="domain" description="ABC transporter" evidence="5">
    <location>
        <begin position="254"/>
        <end position="495"/>
    </location>
</feature>
<reference evidence="6 7" key="1">
    <citation type="submission" date="2023-06" db="EMBL/GenBank/DDBJ databases">
        <title>Microbacterium sp. nov., isolated from a waste landfill.</title>
        <authorList>
            <person name="Wen W."/>
        </authorList>
    </citation>
    <scope>NUCLEOTIDE SEQUENCE [LARGE SCALE GENOMIC DNA]</scope>
    <source>
        <strain evidence="6 7">ASV49</strain>
    </source>
</reference>
<dbReference type="InterPro" id="IPR003593">
    <property type="entry name" value="AAA+_ATPase"/>
</dbReference>
<organism evidence="6 7">
    <name type="scientific">Microbacterium candidum</name>
    <dbReference type="NCBI Taxonomy" id="3041922"/>
    <lineage>
        <taxon>Bacteria</taxon>
        <taxon>Bacillati</taxon>
        <taxon>Actinomycetota</taxon>
        <taxon>Actinomycetes</taxon>
        <taxon>Micrococcales</taxon>
        <taxon>Microbacteriaceae</taxon>
        <taxon>Microbacterium</taxon>
    </lineage>
</organism>
<dbReference type="EMBL" id="JASXSZ010000001">
    <property type="protein sequence ID" value="MDL9978687.1"/>
    <property type="molecule type" value="Genomic_DNA"/>
</dbReference>
<evidence type="ECO:0000256" key="3">
    <source>
        <dbReference type="ARBA" id="ARBA00022741"/>
    </source>
</evidence>
<dbReference type="InterPro" id="IPR017871">
    <property type="entry name" value="ABC_transporter-like_CS"/>
</dbReference>
<dbReference type="PROSITE" id="PS50893">
    <property type="entry name" value="ABC_TRANSPORTER_2"/>
    <property type="match status" value="2"/>
</dbReference>
<evidence type="ECO:0000256" key="1">
    <source>
        <dbReference type="ARBA" id="ARBA00022448"/>
    </source>
</evidence>
<keyword evidence="4 6" id="KW-0067">ATP-binding</keyword>
<dbReference type="PANTHER" id="PTHR43790:SF9">
    <property type="entry name" value="GALACTOFURANOSE TRANSPORTER ATP-BINDING PROTEIN YTFR"/>
    <property type="match status" value="1"/>
</dbReference>
<keyword evidence="2" id="KW-0677">Repeat</keyword>
<keyword evidence="3" id="KW-0547">Nucleotide-binding</keyword>
<dbReference type="InterPro" id="IPR027417">
    <property type="entry name" value="P-loop_NTPase"/>
</dbReference>
<evidence type="ECO:0000313" key="7">
    <source>
        <dbReference type="Proteomes" id="UP001235064"/>
    </source>
</evidence>
<dbReference type="PROSITE" id="PS00211">
    <property type="entry name" value="ABC_TRANSPORTER_1"/>
    <property type="match status" value="1"/>
</dbReference>
<dbReference type="PANTHER" id="PTHR43790">
    <property type="entry name" value="CARBOHYDRATE TRANSPORT ATP-BINDING PROTEIN MG119-RELATED"/>
    <property type="match status" value="1"/>
</dbReference>
<accession>A0ABT7MW49</accession>
<evidence type="ECO:0000259" key="5">
    <source>
        <dbReference type="PROSITE" id="PS50893"/>
    </source>
</evidence>
<evidence type="ECO:0000313" key="6">
    <source>
        <dbReference type="EMBL" id="MDL9978687.1"/>
    </source>
</evidence>
<name>A0ABT7MW49_9MICO</name>
<dbReference type="RefSeq" id="WP_286287321.1">
    <property type="nucleotide sequence ID" value="NZ_JASXSZ010000001.1"/>
</dbReference>
<keyword evidence="7" id="KW-1185">Reference proteome</keyword>
<dbReference type="GO" id="GO:0005524">
    <property type="term" value="F:ATP binding"/>
    <property type="evidence" value="ECO:0007669"/>
    <property type="project" value="UniProtKB-KW"/>
</dbReference>